<keyword evidence="8" id="KW-0560">Oxidoreductase</keyword>
<keyword evidence="2" id="KW-0949">S-adenosyl-L-methionine</keyword>
<dbReference type="SFLD" id="SFLDG01386">
    <property type="entry name" value="main_SPASM_domain-containing"/>
    <property type="match status" value="1"/>
</dbReference>
<dbReference type="STRING" id="286156.Ppb6_04171"/>
<dbReference type="GO" id="GO:0046872">
    <property type="term" value="F:metal ion binding"/>
    <property type="evidence" value="ECO:0007669"/>
    <property type="project" value="UniProtKB-KW"/>
</dbReference>
<evidence type="ECO:0000313" key="9">
    <source>
        <dbReference type="Proteomes" id="UP000093476"/>
    </source>
</evidence>
<comment type="similarity">
    <text evidence="6">Belongs to the radical SAM superfamily. Anaerobic sulfatase-maturating enzyme family.</text>
</comment>
<feature type="domain" description="Radical SAM core" evidence="7">
    <location>
        <begin position="65"/>
        <end position="289"/>
    </location>
</feature>
<keyword evidence="5" id="KW-0411">Iron-sulfur</keyword>
<dbReference type="RefSeq" id="WP_065824696.1">
    <property type="nucleotide sequence ID" value="NZ_CAWMQZ010000192.1"/>
</dbReference>
<dbReference type="EMBL" id="LOMY01000192">
    <property type="protein sequence ID" value="OCQ50682.1"/>
    <property type="molecule type" value="Genomic_DNA"/>
</dbReference>
<evidence type="ECO:0000256" key="6">
    <source>
        <dbReference type="ARBA" id="ARBA00023601"/>
    </source>
</evidence>
<dbReference type="PROSITE" id="PS51918">
    <property type="entry name" value="RADICAL_SAM"/>
    <property type="match status" value="1"/>
</dbReference>
<evidence type="ECO:0000256" key="4">
    <source>
        <dbReference type="ARBA" id="ARBA00023004"/>
    </source>
</evidence>
<evidence type="ECO:0000313" key="8">
    <source>
        <dbReference type="EMBL" id="OCQ50682.1"/>
    </source>
</evidence>
<dbReference type="InterPro" id="IPR058240">
    <property type="entry name" value="rSAM_sf"/>
</dbReference>
<dbReference type="PANTHER" id="PTHR43273:SF3">
    <property type="entry name" value="ANAEROBIC SULFATASE-MATURATING ENZYME HOMOLOG ASLB-RELATED"/>
    <property type="match status" value="1"/>
</dbReference>
<dbReference type="InterPro" id="IPR013785">
    <property type="entry name" value="Aldolase_TIM"/>
</dbReference>
<dbReference type="Proteomes" id="UP000093476">
    <property type="component" value="Unassembled WGS sequence"/>
</dbReference>
<dbReference type="SFLD" id="SFLDS00029">
    <property type="entry name" value="Radical_SAM"/>
    <property type="match status" value="1"/>
</dbReference>
<reference evidence="8 9" key="1">
    <citation type="submission" date="2015-12" db="EMBL/GenBank/DDBJ databases">
        <title>Genome comparisons provide insights into the role of secondary metabolites in the pathogenic phase of the Photorhabdus life cycle.</title>
        <authorList>
            <person name="Tobias N.J."/>
            <person name="Mishra B."/>
            <person name="Gupta D.K."/>
            <person name="Thines M."/>
            <person name="Stinear T.P."/>
            <person name="Bode H.B."/>
        </authorList>
    </citation>
    <scope>NUCLEOTIDE SEQUENCE [LARGE SCALE GENOMIC DNA]</scope>
    <source>
        <strain evidence="8 9">PB68.1</strain>
    </source>
</reference>
<dbReference type="InterPro" id="IPR023867">
    <property type="entry name" value="Sulphatase_maturase_rSAM"/>
</dbReference>
<dbReference type="CDD" id="cd01335">
    <property type="entry name" value="Radical_SAM"/>
    <property type="match status" value="1"/>
</dbReference>
<keyword evidence="9" id="KW-1185">Reference proteome</keyword>
<keyword evidence="3" id="KW-0479">Metal-binding</keyword>
<evidence type="ECO:0000259" key="7">
    <source>
        <dbReference type="PROSITE" id="PS51918"/>
    </source>
</evidence>
<comment type="caution">
    <text evidence="8">The sequence shown here is derived from an EMBL/GenBank/DDBJ whole genome shotgun (WGS) entry which is preliminary data.</text>
</comment>
<gene>
    <name evidence="8" type="ORF">Ppb6_04171</name>
</gene>
<accession>A0A1C0TYD4</accession>
<protein>
    <submittedName>
        <fullName evidence="8">Anaerobic sulfatase-maturating enzyme</fullName>
        <ecNumber evidence="8">1.8.98.-</ecNumber>
    </submittedName>
</protein>
<evidence type="ECO:0000256" key="2">
    <source>
        <dbReference type="ARBA" id="ARBA00022691"/>
    </source>
</evidence>
<dbReference type="GO" id="GO:0051536">
    <property type="term" value="F:iron-sulfur cluster binding"/>
    <property type="evidence" value="ECO:0007669"/>
    <property type="project" value="UniProtKB-KW"/>
</dbReference>
<keyword evidence="4" id="KW-0408">Iron</keyword>
<dbReference type="InterPro" id="IPR007197">
    <property type="entry name" value="rSAM"/>
</dbReference>
<dbReference type="Pfam" id="PF04055">
    <property type="entry name" value="Radical_SAM"/>
    <property type="match status" value="1"/>
</dbReference>
<dbReference type="InterPro" id="IPR023885">
    <property type="entry name" value="4Fe4S-binding_SPASM_dom"/>
</dbReference>
<evidence type="ECO:0000256" key="3">
    <source>
        <dbReference type="ARBA" id="ARBA00022723"/>
    </source>
</evidence>
<dbReference type="AlphaFoldDB" id="A0A1C0TYD4"/>
<dbReference type="SFLD" id="SFLDG01067">
    <property type="entry name" value="SPASM/twitch_domain_containing"/>
    <property type="match status" value="1"/>
</dbReference>
<dbReference type="EC" id="1.8.98.-" evidence="8"/>
<organism evidence="8 9">
    <name type="scientific">Photorhabdus australis subsp. thailandensis</name>
    <dbReference type="NCBI Taxonomy" id="2805096"/>
    <lineage>
        <taxon>Bacteria</taxon>
        <taxon>Pseudomonadati</taxon>
        <taxon>Pseudomonadota</taxon>
        <taxon>Gammaproteobacteria</taxon>
        <taxon>Enterobacterales</taxon>
        <taxon>Morganellaceae</taxon>
        <taxon>Photorhabdus</taxon>
    </lineage>
</organism>
<comment type="cofactor">
    <cofactor evidence="1">
        <name>[4Fe-4S] cluster</name>
        <dbReference type="ChEBI" id="CHEBI:49883"/>
    </cofactor>
</comment>
<evidence type="ECO:0000256" key="5">
    <source>
        <dbReference type="ARBA" id="ARBA00023014"/>
    </source>
</evidence>
<dbReference type="NCBIfam" id="TIGR04085">
    <property type="entry name" value="rSAM_more_4Fe4S"/>
    <property type="match status" value="1"/>
</dbReference>
<dbReference type="SFLD" id="SFLDG01072">
    <property type="entry name" value="dehydrogenase_like"/>
    <property type="match status" value="1"/>
</dbReference>
<dbReference type="NCBIfam" id="NF038005">
    <property type="entry name" value="rSAM_mat_DarE"/>
    <property type="match status" value="1"/>
</dbReference>
<proteinExistence type="inferred from homology"/>
<dbReference type="PATRIC" id="fig|286156.4.peg.4790"/>
<dbReference type="SUPFAM" id="SSF102114">
    <property type="entry name" value="Radical SAM enzymes"/>
    <property type="match status" value="1"/>
</dbReference>
<dbReference type="PANTHER" id="PTHR43273">
    <property type="entry name" value="ANAEROBIC SULFATASE-MATURATING ENZYME HOMOLOG ASLB-RELATED"/>
    <property type="match status" value="1"/>
</dbReference>
<name>A0A1C0TYD4_9GAMM</name>
<dbReference type="GO" id="GO:0016491">
    <property type="term" value="F:oxidoreductase activity"/>
    <property type="evidence" value="ECO:0007669"/>
    <property type="project" value="UniProtKB-KW"/>
</dbReference>
<sequence>MDTIIPIKHLDSAESSILKKAPKINYRQLACRIIGEIPAEKILDDDELALYNEEIGLKFSPEVINANKLVVVVKATRLCNLRCTYCHSWAEGKGNTLTFFNLMRSIHRFLSIPNIKRFEFVWHGGEVTLLNVNYFKKLIWLQEKFKKPDQVITNSVQTNAVNIPEDWLVFLKGIGMGVGISVDGIPEIHDSRRLDYRGRPTSHKVAAGMKKLRSYGIPYGALVVVDRDVYESNIEKMLSYFYEIGLTDIEFLNIVPDNRCQPGDDPGGSYITYHNYINFLSKVFRVWWDGYKGKINIRLFDGFIDSIKSSQKKISDCYWAGNCSQEIITLEPNGTVSACDKYVGAEGNNYGSIIDNDLGNLLAKSGTNKNHLIEERESYEKMHQCKWFHLCNGGCPHDRVTNRKHNPNYDGSCCGTGGLLETIKQTITSIYQ</sequence>
<dbReference type="Gene3D" id="3.20.20.70">
    <property type="entry name" value="Aldolase class I"/>
    <property type="match status" value="1"/>
</dbReference>
<evidence type="ECO:0000256" key="1">
    <source>
        <dbReference type="ARBA" id="ARBA00001966"/>
    </source>
</evidence>